<dbReference type="Gene3D" id="1.10.10.60">
    <property type="entry name" value="Homeodomain-like"/>
    <property type="match status" value="1"/>
</dbReference>
<name>A0A2W5RWD7_CERSP</name>
<evidence type="ECO:0000313" key="5">
    <source>
        <dbReference type="EMBL" id="PZQ94958.1"/>
    </source>
</evidence>
<dbReference type="InterPro" id="IPR050204">
    <property type="entry name" value="AraC_XylS_family_regulators"/>
</dbReference>
<dbReference type="InterPro" id="IPR018060">
    <property type="entry name" value="HTH_AraC"/>
</dbReference>
<dbReference type="SUPFAM" id="SSF46689">
    <property type="entry name" value="Homeodomain-like"/>
    <property type="match status" value="2"/>
</dbReference>
<evidence type="ECO:0000313" key="6">
    <source>
        <dbReference type="Proteomes" id="UP000248975"/>
    </source>
</evidence>
<evidence type="ECO:0000256" key="2">
    <source>
        <dbReference type="ARBA" id="ARBA00023125"/>
    </source>
</evidence>
<proteinExistence type="predicted"/>
<protein>
    <submittedName>
        <fullName evidence="5">AraC family transcriptional regulator</fullName>
    </submittedName>
</protein>
<evidence type="ECO:0000256" key="3">
    <source>
        <dbReference type="ARBA" id="ARBA00023163"/>
    </source>
</evidence>
<dbReference type="Pfam" id="PF12833">
    <property type="entry name" value="HTH_18"/>
    <property type="match status" value="1"/>
</dbReference>
<dbReference type="PANTHER" id="PTHR46796:SF12">
    <property type="entry name" value="HTH-TYPE DNA-BINDING TRANSCRIPTIONAL ACTIVATOR EUTR"/>
    <property type="match status" value="1"/>
</dbReference>
<dbReference type="InterPro" id="IPR035418">
    <property type="entry name" value="AraC-bd_2"/>
</dbReference>
<accession>A0A2W5RWD7</accession>
<organism evidence="5 6">
    <name type="scientific">Cereibacter sphaeroides</name>
    <name type="common">Rhodobacter sphaeroides</name>
    <dbReference type="NCBI Taxonomy" id="1063"/>
    <lineage>
        <taxon>Bacteria</taxon>
        <taxon>Pseudomonadati</taxon>
        <taxon>Pseudomonadota</taxon>
        <taxon>Alphaproteobacteria</taxon>
        <taxon>Rhodobacterales</taxon>
        <taxon>Paracoccaceae</taxon>
        <taxon>Cereibacter</taxon>
    </lineage>
</organism>
<gene>
    <name evidence="5" type="ORF">DI533_20890</name>
</gene>
<feature type="domain" description="HTH araC/xylS-type" evidence="4">
    <location>
        <begin position="241"/>
        <end position="342"/>
    </location>
</feature>
<dbReference type="GO" id="GO:0043565">
    <property type="term" value="F:sequence-specific DNA binding"/>
    <property type="evidence" value="ECO:0007669"/>
    <property type="project" value="InterPro"/>
</dbReference>
<dbReference type="AlphaFoldDB" id="A0A2W5RWD7"/>
<sequence length="343" mass="37841">MINHGSWPVPNMDAWNGHAMPLSHCAKLQSTDIDAVHAHMSAMFCQHDLHIEGGVPPITFCHNQASLRSLTFNATDYGNPYGRVVVTIPPMEQLYLVQFSLSGRAQITQGTESFILNQGEMCVIGSDARIRQAFDEGYKHFTVKIPKSDLENVLTQELGYRPGDLHFSPRPVRLEGAAASFAHMIRTICDDIDLGLPGYSHPRTSGAIEDSLKRLLLAAVPHNHSDLFNGSVSGPAPFYVRRVEEYIRAHSDEPISLVELIAVSGVSARSLHAGFRRFRDATPMGYLKNHRLALARAALREGADTGASVTSVALACGFTHLSKFARDYFERFGERPSETLRAM</sequence>
<reference evidence="5 6" key="1">
    <citation type="submission" date="2017-08" db="EMBL/GenBank/DDBJ databases">
        <title>Infants hospitalized years apart are colonized by the same room-sourced microbial strains.</title>
        <authorList>
            <person name="Brooks B."/>
            <person name="Olm M.R."/>
            <person name="Firek B.A."/>
            <person name="Baker R."/>
            <person name="Thomas B.C."/>
            <person name="Morowitz M.J."/>
            <person name="Banfield J.F."/>
        </authorList>
    </citation>
    <scope>NUCLEOTIDE SEQUENCE [LARGE SCALE GENOMIC DNA]</scope>
    <source>
        <strain evidence="5">S2_003_000_R2_11</strain>
    </source>
</reference>
<keyword evidence="2" id="KW-0238">DNA-binding</keyword>
<dbReference type="GO" id="GO:0003700">
    <property type="term" value="F:DNA-binding transcription factor activity"/>
    <property type="evidence" value="ECO:0007669"/>
    <property type="project" value="InterPro"/>
</dbReference>
<dbReference type="InterPro" id="IPR009057">
    <property type="entry name" value="Homeodomain-like_sf"/>
</dbReference>
<dbReference type="PANTHER" id="PTHR46796">
    <property type="entry name" value="HTH-TYPE TRANSCRIPTIONAL ACTIVATOR RHAS-RELATED"/>
    <property type="match status" value="1"/>
</dbReference>
<dbReference type="PROSITE" id="PS01124">
    <property type="entry name" value="HTH_ARAC_FAMILY_2"/>
    <property type="match status" value="1"/>
</dbReference>
<keyword evidence="1" id="KW-0805">Transcription regulation</keyword>
<dbReference type="Pfam" id="PF14525">
    <property type="entry name" value="AraC_binding_2"/>
    <property type="match status" value="1"/>
</dbReference>
<evidence type="ECO:0000259" key="4">
    <source>
        <dbReference type="PROSITE" id="PS01124"/>
    </source>
</evidence>
<dbReference type="SMART" id="SM00342">
    <property type="entry name" value="HTH_ARAC"/>
    <property type="match status" value="1"/>
</dbReference>
<evidence type="ECO:0000256" key="1">
    <source>
        <dbReference type="ARBA" id="ARBA00023015"/>
    </source>
</evidence>
<dbReference type="EMBL" id="QFQS01000011">
    <property type="protein sequence ID" value="PZQ94958.1"/>
    <property type="molecule type" value="Genomic_DNA"/>
</dbReference>
<dbReference type="Proteomes" id="UP000248975">
    <property type="component" value="Unassembled WGS sequence"/>
</dbReference>
<comment type="caution">
    <text evidence="5">The sequence shown here is derived from an EMBL/GenBank/DDBJ whole genome shotgun (WGS) entry which is preliminary data.</text>
</comment>
<keyword evidence="3" id="KW-0804">Transcription</keyword>